<dbReference type="GO" id="GO:0006412">
    <property type="term" value="P:translation"/>
    <property type="evidence" value="ECO:0007669"/>
    <property type="project" value="UniProtKB-UniRule"/>
</dbReference>
<evidence type="ECO:0000256" key="2">
    <source>
        <dbReference type="ARBA" id="ARBA00007634"/>
    </source>
</evidence>
<keyword evidence="3 8" id="KW-0699">rRNA-binding</keyword>
<dbReference type="SUPFAM" id="SSF46992">
    <property type="entry name" value="Ribosomal protein S20"/>
    <property type="match status" value="1"/>
</dbReference>
<dbReference type="PANTHER" id="PTHR33398:SF1">
    <property type="entry name" value="SMALL RIBOSOMAL SUBUNIT PROTEIN BS20C"/>
    <property type="match status" value="1"/>
</dbReference>
<feature type="compositionally biased region" description="Basic and acidic residues" evidence="9">
    <location>
        <begin position="56"/>
        <end position="67"/>
    </location>
</feature>
<dbReference type="FunFam" id="1.20.58.110:FF:000001">
    <property type="entry name" value="30S ribosomal protein S20"/>
    <property type="match status" value="1"/>
</dbReference>
<evidence type="ECO:0000256" key="8">
    <source>
        <dbReference type="HAMAP-Rule" id="MF_00500"/>
    </source>
</evidence>
<proteinExistence type="inferred from homology"/>
<dbReference type="InterPro" id="IPR036510">
    <property type="entry name" value="Ribosomal_bS20_sf"/>
</dbReference>
<dbReference type="GO" id="GO:0003735">
    <property type="term" value="F:structural constituent of ribosome"/>
    <property type="evidence" value="ECO:0007669"/>
    <property type="project" value="InterPro"/>
</dbReference>
<dbReference type="GO" id="GO:0070181">
    <property type="term" value="F:small ribosomal subunit rRNA binding"/>
    <property type="evidence" value="ECO:0007669"/>
    <property type="project" value="TreeGrafter"/>
</dbReference>
<evidence type="ECO:0000256" key="9">
    <source>
        <dbReference type="SAM" id="MobiDB-lite"/>
    </source>
</evidence>
<dbReference type="InterPro" id="IPR002583">
    <property type="entry name" value="Ribosomal_bS20"/>
</dbReference>
<dbReference type="HAMAP" id="MF_00500">
    <property type="entry name" value="Ribosomal_bS20"/>
    <property type="match status" value="1"/>
</dbReference>
<comment type="caution">
    <text evidence="10">The sequence shown here is derived from an EMBL/GenBank/DDBJ whole genome shotgun (WGS) entry which is preliminary data.</text>
</comment>
<evidence type="ECO:0000256" key="4">
    <source>
        <dbReference type="ARBA" id="ARBA00022884"/>
    </source>
</evidence>
<keyword evidence="4 8" id="KW-0694">RNA-binding</keyword>
<organism evidence="10 11">
    <name type="scientific">Aureimonas pseudogalii</name>
    <dbReference type="NCBI Taxonomy" id="1744844"/>
    <lineage>
        <taxon>Bacteria</taxon>
        <taxon>Pseudomonadati</taxon>
        <taxon>Pseudomonadota</taxon>
        <taxon>Alphaproteobacteria</taxon>
        <taxon>Hyphomicrobiales</taxon>
        <taxon>Aurantimonadaceae</taxon>
        <taxon>Aureimonas</taxon>
    </lineage>
</organism>
<evidence type="ECO:0000256" key="5">
    <source>
        <dbReference type="ARBA" id="ARBA00022980"/>
    </source>
</evidence>
<evidence type="ECO:0000256" key="3">
    <source>
        <dbReference type="ARBA" id="ARBA00022730"/>
    </source>
</evidence>
<dbReference type="Pfam" id="PF01649">
    <property type="entry name" value="Ribosomal_S20p"/>
    <property type="match status" value="1"/>
</dbReference>
<dbReference type="AlphaFoldDB" id="A0A7W6EAN8"/>
<dbReference type="Gene3D" id="1.20.58.110">
    <property type="entry name" value="Ribosomal protein S20"/>
    <property type="match status" value="1"/>
</dbReference>
<dbReference type="GO" id="GO:0015935">
    <property type="term" value="C:small ribosomal subunit"/>
    <property type="evidence" value="ECO:0007669"/>
    <property type="project" value="TreeGrafter"/>
</dbReference>
<protein>
    <recommendedName>
        <fullName evidence="7 8">Small ribosomal subunit protein bS20</fullName>
    </recommendedName>
</protein>
<name>A0A7W6EAN8_9HYPH</name>
<evidence type="ECO:0000256" key="1">
    <source>
        <dbReference type="ARBA" id="ARBA00003134"/>
    </source>
</evidence>
<dbReference type="Proteomes" id="UP000542776">
    <property type="component" value="Unassembled WGS sequence"/>
</dbReference>
<keyword evidence="5 8" id="KW-0689">Ribosomal protein</keyword>
<dbReference type="NCBIfam" id="TIGR00029">
    <property type="entry name" value="S20"/>
    <property type="match status" value="1"/>
</dbReference>
<keyword evidence="11" id="KW-1185">Reference proteome</keyword>
<evidence type="ECO:0000313" key="10">
    <source>
        <dbReference type="EMBL" id="MBB3997838.1"/>
    </source>
</evidence>
<evidence type="ECO:0000256" key="7">
    <source>
        <dbReference type="ARBA" id="ARBA00035136"/>
    </source>
</evidence>
<dbReference type="GO" id="GO:0005829">
    <property type="term" value="C:cytosol"/>
    <property type="evidence" value="ECO:0007669"/>
    <property type="project" value="TreeGrafter"/>
</dbReference>
<keyword evidence="6 8" id="KW-0687">Ribonucleoprotein</keyword>
<comment type="function">
    <text evidence="1 8">Binds directly to 16S ribosomal RNA.</text>
</comment>
<evidence type="ECO:0000313" key="11">
    <source>
        <dbReference type="Proteomes" id="UP000542776"/>
    </source>
</evidence>
<feature type="region of interest" description="Disordered" evidence="9">
    <location>
        <begin position="1"/>
        <end position="69"/>
    </location>
</feature>
<comment type="similarity">
    <text evidence="2 8">Belongs to the bacterial ribosomal protein bS20 family.</text>
</comment>
<dbReference type="EMBL" id="JACIEK010000002">
    <property type="protein sequence ID" value="MBB3997838.1"/>
    <property type="molecule type" value="Genomic_DNA"/>
</dbReference>
<reference evidence="10 11" key="1">
    <citation type="submission" date="2020-08" db="EMBL/GenBank/DDBJ databases">
        <title>Genomic Encyclopedia of Type Strains, Phase IV (KMG-IV): sequencing the most valuable type-strain genomes for metagenomic binning, comparative biology and taxonomic classification.</title>
        <authorList>
            <person name="Goeker M."/>
        </authorList>
    </citation>
    <scope>NUCLEOTIDE SEQUENCE [LARGE SCALE GENOMIC DNA]</scope>
    <source>
        <strain evidence="10 11">DSM 102238</strain>
    </source>
</reference>
<gene>
    <name evidence="8" type="primary">rpsT</name>
    <name evidence="10" type="ORF">GGR04_001674</name>
</gene>
<sequence>MRPLVPCPFQVGIPDRPDDTNPFRPRIGAAFGPSGSDDPTREQTMANTPSAKKAARKIERRTAVNKDRRSRVRTFLRKVEEAILTGDKEAAQQAFKAAEPELMRAASKGVYHKNTASRKISRLSNRVKAVGTAA</sequence>
<evidence type="ECO:0000256" key="6">
    <source>
        <dbReference type="ARBA" id="ARBA00023274"/>
    </source>
</evidence>
<accession>A0A7W6EAN8</accession>
<dbReference type="PANTHER" id="PTHR33398">
    <property type="entry name" value="30S RIBOSOMAL PROTEIN S20"/>
    <property type="match status" value="1"/>
</dbReference>